<organism evidence="2 3">
    <name type="scientific">Protopolystoma xenopodis</name>
    <dbReference type="NCBI Taxonomy" id="117903"/>
    <lineage>
        <taxon>Eukaryota</taxon>
        <taxon>Metazoa</taxon>
        <taxon>Spiralia</taxon>
        <taxon>Lophotrochozoa</taxon>
        <taxon>Platyhelminthes</taxon>
        <taxon>Monogenea</taxon>
        <taxon>Polyopisthocotylea</taxon>
        <taxon>Polystomatidea</taxon>
        <taxon>Polystomatidae</taxon>
        <taxon>Protopolystoma</taxon>
    </lineage>
</organism>
<feature type="region of interest" description="Disordered" evidence="1">
    <location>
        <begin position="1"/>
        <end position="44"/>
    </location>
</feature>
<keyword evidence="3" id="KW-1185">Reference proteome</keyword>
<evidence type="ECO:0000313" key="2">
    <source>
        <dbReference type="EMBL" id="VEL40685.1"/>
    </source>
</evidence>
<accession>A0A3S5AY97</accession>
<feature type="compositionally biased region" description="Acidic residues" evidence="1">
    <location>
        <begin position="1"/>
        <end position="10"/>
    </location>
</feature>
<gene>
    <name evidence="2" type="ORF">PXEA_LOCUS34125</name>
</gene>
<sequence>MTFQTEEAEPEKERRRGCDQTTFSNGRASLLDPPKDTKSCRQKYPWQARRHASAKVTIYRMIVPISLTHTLTHSHKHSDRKTHEQEIPPFSGCS</sequence>
<dbReference type="AlphaFoldDB" id="A0A3S5AY97"/>
<evidence type="ECO:0000313" key="3">
    <source>
        <dbReference type="Proteomes" id="UP000784294"/>
    </source>
</evidence>
<proteinExistence type="predicted"/>
<dbReference type="EMBL" id="CAAALY010265984">
    <property type="protein sequence ID" value="VEL40685.1"/>
    <property type="molecule type" value="Genomic_DNA"/>
</dbReference>
<protein>
    <submittedName>
        <fullName evidence="2">Uncharacterized protein</fullName>
    </submittedName>
</protein>
<dbReference type="Proteomes" id="UP000784294">
    <property type="component" value="Unassembled WGS sequence"/>
</dbReference>
<evidence type="ECO:0000256" key="1">
    <source>
        <dbReference type="SAM" id="MobiDB-lite"/>
    </source>
</evidence>
<feature type="region of interest" description="Disordered" evidence="1">
    <location>
        <begin position="71"/>
        <end position="94"/>
    </location>
</feature>
<comment type="caution">
    <text evidence="2">The sequence shown here is derived from an EMBL/GenBank/DDBJ whole genome shotgun (WGS) entry which is preliminary data.</text>
</comment>
<name>A0A3S5AY97_9PLAT</name>
<reference evidence="2" key="1">
    <citation type="submission" date="2018-11" db="EMBL/GenBank/DDBJ databases">
        <authorList>
            <consortium name="Pathogen Informatics"/>
        </authorList>
    </citation>
    <scope>NUCLEOTIDE SEQUENCE</scope>
</reference>